<dbReference type="AlphaFoldDB" id="W1EVK9"/>
<evidence type="ECO:0000313" key="2">
    <source>
        <dbReference type="Proteomes" id="UP000019199"/>
    </source>
</evidence>
<comment type="caution">
    <text evidence="1">The sequence shown here is derived from an EMBL/GenBank/DDBJ whole genome shotgun (WGS) entry which is preliminary data.</text>
</comment>
<name>W1EVK9_ECOLX</name>
<accession>W1EVK9</accession>
<dbReference type="EMBL" id="CBWN010000052">
    <property type="protein sequence ID" value="CDL26121.1"/>
    <property type="molecule type" value="Genomic_DNA"/>
</dbReference>
<organism evidence="1 2">
    <name type="scientific">Escherichia coli ISC7</name>
    <dbReference type="NCBI Taxonomy" id="1432555"/>
    <lineage>
        <taxon>Bacteria</taxon>
        <taxon>Pseudomonadati</taxon>
        <taxon>Pseudomonadota</taxon>
        <taxon>Gammaproteobacteria</taxon>
        <taxon>Enterobacterales</taxon>
        <taxon>Enterobacteriaceae</taxon>
        <taxon>Escherichia</taxon>
    </lineage>
</organism>
<sequence length="54" mass="6354">MIHATFCQRFIANHVNEYPIHFHLLNTFAFSCSPLSALFYKKHTKLFLSPIKDD</sequence>
<evidence type="ECO:0000313" key="1">
    <source>
        <dbReference type="EMBL" id="CDL26121.1"/>
    </source>
</evidence>
<reference evidence="1 2" key="1">
    <citation type="submission" date="2013-10" db="EMBL/GenBank/DDBJ databases">
        <title>Antibiotic resistance diversity of beta-lactamase producers in the General Hospital Vienna.</title>
        <authorList>
            <person name="Barisic I."/>
            <person name="Mitteregger D."/>
            <person name="Hirschl A.M."/>
            <person name="Noehammer C."/>
            <person name="Wiesinger-Mayr H."/>
        </authorList>
    </citation>
    <scope>NUCLEOTIDE SEQUENCE [LARGE SCALE GENOMIC DNA]</scope>
    <source>
        <strain evidence="1 2">ISC7</strain>
    </source>
</reference>
<dbReference type="Proteomes" id="UP000019199">
    <property type="component" value="Unassembled WGS sequence"/>
</dbReference>
<protein>
    <submittedName>
        <fullName evidence="1">Uncharacterized protein</fullName>
    </submittedName>
</protein>
<proteinExistence type="predicted"/>